<dbReference type="GO" id="GO:0004664">
    <property type="term" value="F:prephenate dehydratase activity"/>
    <property type="evidence" value="ECO:0007669"/>
    <property type="project" value="UniProtKB-EC"/>
</dbReference>
<dbReference type="AlphaFoldDB" id="A0AAE9Y3S8"/>
<dbReference type="Gene3D" id="3.40.190.10">
    <property type="entry name" value="Periplasmic binding protein-like II"/>
    <property type="match status" value="2"/>
</dbReference>
<dbReference type="NCBIfam" id="NF008865">
    <property type="entry name" value="PRK11898.1"/>
    <property type="match status" value="1"/>
</dbReference>
<dbReference type="InterPro" id="IPR045865">
    <property type="entry name" value="ACT-like_dom_sf"/>
</dbReference>
<proteinExistence type="predicted"/>
<dbReference type="EMBL" id="CP116942">
    <property type="protein sequence ID" value="WCO65355.1"/>
    <property type="molecule type" value="Genomic_DNA"/>
</dbReference>
<evidence type="ECO:0000256" key="3">
    <source>
        <dbReference type="ARBA" id="ARBA00021872"/>
    </source>
</evidence>
<protein>
    <recommendedName>
        <fullName evidence="3">Prephenate dehydratase</fullName>
        <ecNumber evidence="2">4.2.1.51</ecNumber>
    </recommendedName>
</protein>
<dbReference type="InterPro" id="IPR001086">
    <property type="entry name" value="Preph_deHydtase"/>
</dbReference>
<dbReference type="InterPro" id="IPR008242">
    <property type="entry name" value="Chor_mutase/pphenate_deHydtase"/>
</dbReference>
<evidence type="ECO:0000256" key="1">
    <source>
        <dbReference type="ARBA" id="ARBA00004741"/>
    </source>
</evidence>
<feature type="site" description="Essential for prephenate dehydratase activity" evidence="9">
    <location>
        <position position="176"/>
    </location>
</feature>
<dbReference type="Pfam" id="PF00800">
    <property type="entry name" value="PDT"/>
    <property type="match status" value="1"/>
</dbReference>
<keyword evidence="7 12" id="KW-0456">Lyase</keyword>
<dbReference type="SUPFAM" id="SSF53850">
    <property type="entry name" value="Periplasmic binding protein-like II"/>
    <property type="match status" value="1"/>
</dbReference>
<name>A0AAE9Y3S8_9ACTN</name>
<dbReference type="PROSITE" id="PS51171">
    <property type="entry name" value="PREPHENATE_DEHYDR_3"/>
    <property type="match status" value="1"/>
</dbReference>
<dbReference type="CDD" id="cd04905">
    <property type="entry name" value="ACT_CM-PDT"/>
    <property type="match status" value="1"/>
</dbReference>
<evidence type="ECO:0000256" key="8">
    <source>
        <dbReference type="ARBA" id="ARBA00047848"/>
    </source>
</evidence>
<keyword evidence="5" id="KW-0057">Aromatic amino acid biosynthesis</keyword>
<comment type="catalytic activity">
    <reaction evidence="8">
        <text>prephenate + H(+) = 3-phenylpyruvate + CO2 + H2O</text>
        <dbReference type="Rhea" id="RHEA:21648"/>
        <dbReference type="ChEBI" id="CHEBI:15377"/>
        <dbReference type="ChEBI" id="CHEBI:15378"/>
        <dbReference type="ChEBI" id="CHEBI:16526"/>
        <dbReference type="ChEBI" id="CHEBI:18005"/>
        <dbReference type="ChEBI" id="CHEBI:29934"/>
        <dbReference type="EC" id="4.2.1.51"/>
    </reaction>
</comment>
<dbReference type="EC" id="4.2.1.51" evidence="2"/>
<dbReference type="PANTHER" id="PTHR21022:SF19">
    <property type="entry name" value="PREPHENATE DEHYDRATASE-RELATED"/>
    <property type="match status" value="1"/>
</dbReference>
<dbReference type="KEGG" id="ima:PO878_12700"/>
<evidence type="ECO:0000256" key="4">
    <source>
        <dbReference type="ARBA" id="ARBA00022605"/>
    </source>
</evidence>
<reference evidence="12" key="1">
    <citation type="submission" date="2023-01" db="EMBL/GenBank/DDBJ databases">
        <title>The diversity of Class Acidimicrobiia in South China Sea sediment environments and the proposal of Iamia marina sp. nov., a novel species of the genus Iamia.</title>
        <authorList>
            <person name="He Y."/>
            <person name="Tian X."/>
        </authorList>
    </citation>
    <scope>NUCLEOTIDE SEQUENCE</scope>
    <source>
        <strain evidence="12">DSM 19957</strain>
    </source>
</reference>
<evidence type="ECO:0000256" key="6">
    <source>
        <dbReference type="ARBA" id="ARBA00023222"/>
    </source>
</evidence>
<dbReference type="Gene3D" id="3.30.70.260">
    <property type="match status" value="1"/>
</dbReference>
<evidence type="ECO:0000256" key="7">
    <source>
        <dbReference type="ARBA" id="ARBA00023239"/>
    </source>
</evidence>
<dbReference type="PANTHER" id="PTHR21022">
    <property type="entry name" value="PREPHENATE DEHYDRATASE P PROTEIN"/>
    <property type="match status" value="1"/>
</dbReference>
<evidence type="ECO:0000259" key="11">
    <source>
        <dbReference type="PROSITE" id="PS51671"/>
    </source>
</evidence>
<dbReference type="PROSITE" id="PS51671">
    <property type="entry name" value="ACT"/>
    <property type="match status" value="1"/>
</dbReference>
<dbReference type="GO" id="GO:0005737">
    <property type="term" value="C:cytoplasm"/>
    <property type="evidence" value="ECO:0007669"/>
    <property type="project" value="TreeGrafter"/>
</dbReference>
<dbReference type="GO" id="GO:0009094">
    <property type="term" value="P:L-phenylalanine biosynthetic process"/>
    <property type="evidence" value="ECO:0007669"/>
    <property type="project" value="UniProtKB-KW"/>
</dbReference>
<dbReference type="Proteomes" id="UP001216390">
    <property type="component" value="Chromosome"/>
</dbReference>
<dbReference type="SUPFAM" id="SSF55021">
    <property type="entry name" value="ACT-like"/>
    <property type="match status" value="1"/>
</dbReference>
<dbReference type="RefSeq" id="WP_272734880.1">
    <property type="nucleotide sequence ID" value="NZ_CP116942.1"/>
</dbReference>
<sequence length="288" mass="30043">MAPLVEYLGPPGTFAHAGADRLRTVPEGAVLEPRPTVQEIVHDVDEGRCDMGLVPVENSVEGGVTGTVDVLVFETTRVVLREEVVVPVTFSALRRAGDDAPPATVLSHPVGLAQCTRWWGSRSLECRPTTSTSEACRLVAASDEDGLVAIASAKAGALAGLVAVETGIEDHPGAETRFALVAREELGPTGDDKTTVVVTPPSEVPGILLRLLEPIAARGLNLSNILSRPLRQGLGVYCFVLTIDRHASDPDVRGALDDLEALGCTVKRLGSYPAWPPGAVGPGTGVGA</sequence>
<dbReference type="PIRSF" id="PIRSF001500">
    <property type="entry name" value="Chor_mut_pdt_Ppr"/>
    <property type="match status" value="1"/>
</dbReference>
<keyword evidence="4" id="KW-0028">Amino-acid biosynthesis</keyword>
<evidence type="ECO:0000313" key="13">
    <source>
        <dbReference type="Proteomes" id="UP001216390"/>
    </source>
</evidence>
<accession>A0AAE9Y3S8</accession>
<feature type="domain" description="Prephenate dehydratase" evidence="10">
    <location>
        <begin position="4"/>
        <end position="183"/>
    </location>
</feature>
<evidence type="ECO:0000256" key="5">
    <source>
        <dbReference type="ARBA" id="ARBA00023141"/>
    </source>
</evidence>
<dbReference type="Pfam" id="PF01842">
    <property type="entry name" value="ACT"/>
    <property type="match status" value="1"/>
</dbReference>
<organism evidence="12 13">
    <name type="scientific">Iamia majanohamensis</name>
    <dbReference type="NCBI Taxonomy" id="467976"/>
    <lineage>
        <taxon>Bacteria</taxon>
        <taxon>Bacillati</taxon>
        <taxon>Actinomycetota</taxon>
        <taxon>Acidimicrobiia</taxon>
        <taxon>Acidimicrobiales</taxon>
        <taxon>Iamiaceae</taxon>
        <taxon>Iamia</taxon>
    </lineage>
</organism>
<feature type="domain" description="ACT" evidence="11">
    <location>
        <begin position="196"/>
        <end position="271"/>
    </location>
</feature>
<evidence type="ECO:0000313" key="12">
    <source>
        <dbReference type="EMBL" id="WCO65355.1"/>
    </source>
</evidence>
<evidence type="ECO:0000256" key="9">
    <source>
        <dbReference type="PIRSR" id="PIRSR001500-2"/>
    </source>
</evidence>
<dbReference type="InterPro" id="IPR002912">
    <property type="entry name" value="ACT_dom"/>
</dbReference>
<keyword evidence="13" id="KW-1185">Reference proteome</keyword>
<comment type="pathway">
    <text evidence="1">Amino-acid biosynthesis; L-phenylalanine biosynthesis; phenylpyruvate from prephenate: step 1/1.</text>
</comment>
<gene>
    <name evidence="12" type="primary">pheA</name>
    <name evidence="12" type="ORF">PO878_12700</name>
</gene>
<keyword evidence="6" id="KW-0584">Phenylalanine biosynthesis</keyword>
<evidence type="ECO:0000256" key="2">
    <source>
        <dbReference type="ARBA" id="ARBA00013147"/>
    </source>
</evidence>
<evidence type="ECO:0000259" key="10">
    <source>
        <dbReference type="PROSITE" id="PS51171"/>
    </source>
</evidence>